<evidence type="ECO:0000256" key="2">
    <source>
        <dbReference type="SAM" id="Coils"/>
    </source>
</evidence>
<sequence length="1857" mass="209690">MDVSNNESDRLSGLTVQDLMLKWPYGKLRLEEIKMTRFPGAHARMQLGGIMSEEDSQALVRQGSYRDSIGLYAAREGRPEEPLFLGQLHEIQVDRIHGVYNVQVDVISHTYQLDVQRKSRSFQHAGMLYTDVLSEVIHAYPGGNFLETDAFQRGASLGDLVLQYEETDWEFIQRIASHAGAVVTPDVSTHAPRLWIGTPSGRQHVKLEEGAYGIRHDVQSFLTAVETKVERFQEEDFTRFIVAKDQWLELGAEVERNGRLFVVAGIQGAMVHGILQFEYLCTTPAGLRQNKRYNENLPGLAMDGKILAIGVKKAKVHLDIDKNQPEHEAVWFPYSSPTSHIFHAMPPVGSRIKLYFPTHDEAEAMLIQSVRTPFSPQGEAAEKANKKMADTTVKSFSTGGGKEFELGTKDISFTAKEGALFITIGEEDGITLQSDKDLVLMAEQELSFSELKTFRAEAQEELWIAGGKSSMMLTDMTDVMGQQVMMTGSERQSFEALSNPEAEQAKSDKEKDSFLEKLGTALDVLSMVPGLGIIAGAASAVVSICRGDFLGAALSIGSMLPIGGAAFGAAKLAAKGVAKVAAKAAAKAGSKMAGKIGRAAAKKAVQFGKNTLNKVMTGARKLKQKAEELRELLQKKLQDMQQKLAEKGKALLQKALEKSGAKKALTKFNHKVLKKFECTKGLGDRFCKWGFEPVDLITGRMMSEATDFEFPGPLPIQWDRRWISDSGHRGLLGHGVHHSLDMRLEVLDDCIGVLLADGRAVSFERLYRGLMETRNPKERMVLRREGTGYVLFEEDSRLTYHFGKQTGMETRFRLERIGQEWGHSIVLMYDDRSHLRQVTDSVGRRLDIQTDEAGRITKVTHVYRGEQHEVLVQYRYNEAGDLSEVIDALGQTTRMSYESHLMLKKTDRNGYSFHWRYDGPTTGARCVHTYGDDGLLEGRIAYNDGWNEVSNSQGHTTTYEYTPEYYCTRIVDPLGGVVQYEYNELGELQSETDEEGRITRYAYDEFGRIVEEVQPDGGVWKYTYREDGRLEQVMDPEGGIRGWQYDELGRVKGVVGPDQTVTRFAYDERHRISEVQDPKGAVTKLVYDDQDNLIEVTLPDGTSGKWAYNHRGECLQETNPLGAKQVLVYDALGRVVRSELPDGNVIKLKYNAYDEVILAEDNQHRVAFGYTPLGKLTWREEKGKRVQLSYNKEEELTEVINERGERYVLERDANGSIVRETGFDGIVRHYVRSPAGLLRKVERPGGRWTAYSHDVMGRVTQVEYSDGLVETFRYNRVGDILDTANPFATVKLDYDRAGRVIKEWRDAYWVASQYDEMGNRTEVSSSLGAQVTMERDILGQVSKMQAQQQRGVSSAQNDSTPWMAQMKYDALGQEIERLLPGGVISSWQYDAAGRPERHSVKAGGRETRKRKYTWDVNNRLKSVLNELTGKKTQYGYDDFGTLIGATNDFGKIFRMADNVGNLYSDGHKTDRTYGAGGRLLEFNGTKYSYDEEGNLTEKIDPDGTHWRYEYYGNNMMSKVIRPDGQEVTFTYDSLGRRIEKHFNGMVHCYVWDGNSILHEWKVEKTQAENGAEWVGEQPKEKQRLGQALNPDGLITWIFEDGTFHPTAKITPEGSYSIITDHLGTPVEMYDDTGEKVWSCELDIYGKVRRQDLLGERSACPFRYPGQYEDEETGLYYNRFRYYSPHEGMYTQQDPIGLNGGLVLYGYVHDPSTWVDVFGLVSSNTLKGDAAELAYENVLKKYGYNIFMTIKNNSNHGTDIIAQHPLTKKVLIFEIKANSSRLSLKQKGQDYIKEIFKEILLDGKLRGQTVDAKMKNTVRDINKAIKNYGMSSYEVRYKVDNALNATYDTIKKWCQARR</sequence>
<evidence type="ECO:0000259" key="3">
    <source>
        <dbReference type="Pfam" id="PF03527"/>
    </source>
</evidence>
<dbReference type="Gene3D" id="2.180.10.10">
    <property type="entry name" value="RHS repeat-associated core"/>
    <property type="match status" value="3"/>
</dbReference>
<dbReference type="CDD" id="cd20745">
    <property type="entry name" value="FIX_RhsA_AHH_HNH-like"/>
    <property type="match status" value="1"/>
</dbReference>
<protein>
    <recommendedName>
        <fullName evidence="8">Type IV secretion protein Rhs</fullName>
    </recommendedName>
</protein>
<keyword evidence="7" id="KW-1185">Reference proteome</keyword>
<comment type="caution">
    <text evidence="6">The sequence shown here is derived from an EMBL/GenBank/DDBJ whole genome shotgun (WGS) entry which is preliminary data.</text>
</comment>
<dbReference type="Pfam" id="PF25023">
    <property type="entry name" value="TEN_YD-shell"/>
    <property type="match status" value="2"/>
</dbReference>
<name>A0A163W3B7_9BACL</name>
<dbReference type="Pfam" id="PF05593">
    <property type="entry name" value="RHS_repeat"/>
    <property type="match status" value="1"/>
</dbReference>
<keyword evidence="1" id="KW-0677">Repeat</keyword>
<dbReference type="InterPro" id="IPR050708">
    <property type="entry name" value="T6SS_VgrG/RHS"/>
</dbReference>
<evidence type="ECO:0000313" key="7">
    <source>
        <dbReference type="Proteomes" id="UP000076563"/>
    </source>
</evidence>
<feature type="domain" description="Teneurin-like YD-shell" evidence="5">
    <location>
        <begin position="1022"/>
        <end position="1171"/>
    </location>
</feature>
<dbReference type="Gene3D" id="3.55.50.10">
    <property type="entry name" value="Baseplate protein-like domains"/>
    <property type="match status" value="1"/>
</dbReference>
<reference evidence="7" key="1">
    <citation type="submission" date="2016-01" db="EMBL/GenBank/DDBJ databases">
        <title>Draft genome of Chromobacterium sp. F49.</title>
        <authorList>
            <person name="Hong K.W."/>
        </authorList>
    </citation>
    <scope>NUCLEOTIDE SEQUENCE [LARGE SCALE GENOMIC DNA]</scope>
    <source>
        <strain evidence="7">M63</strain>
    </source>
</reference>
<accession>A0A163W3B7</accession>
<evidence type="ECO:0008006" key="8">
    <source>
        <dbReference type="Google" id="ProtNLM"/>
    </source>
</evidence>
<evidence type="ECO:0000256" key="1">
    <source>
        <dbReference type="ARBA" id="ARBA00022737"/>
    </source>
</evidence>
<dbReference type="Pfam" id="PF03527">
    <property type="entry name" value="RHS"/>
    <property type="match status" value="1"/>
</dbReference>
<evidence type="ECO:0000259" key="4">
    <source>
        <dbReference type="Pfam" id="PF20148"/>
    </source>
</evidence>
<feature type="coiled-coil region" evidence="2">
    <location>
        <begin position="612"/>
        <end position="650"/>
    </location>
</feature>
<dbReference type="SUPFAM" id="SSF63829">
    <property type="entry name" value="Calcium-dependent phosphotriesterase"/>
    <property type="match status" value="1"/>
</dbReference>
<dbReference type="PANTHER" id="PTHR32305">
    <property type="match status" value="1"/>
</dbReference>
<dbReference type="InterPro" id="IPR001826">
    <property type="entry name" value="RHS"/>
</dbReference>
<feature type="domain" description="RHS protein conserved region" evidence="3">
    <location>
        <begin position="1619"/>
        <end position="1650"/>
    </location>
</feature>
<proteinExistence type="predicted"/>
<dbReference type="InterPro" id="IPR056823">
    <property type="entry name" value="TEN-like_YD-shell"/>
</dbReference>
<dbReference type="Proteomes" id="UP000076563">
    <property type="component" value="Unassembled WGS sequence"/>
</dbReference>
<feature type="domain" description="DUF6531" evidence="4">
    <location>
        <begin position="692"/>
        <end position="763"/>
    </location>
</feature>
<dbReference type="PANTHER" id="PTHR32305:SF15">
    <property type="entry name" value="PROTEIN RHSA-RELATED"/>
    <property type="match status" value="1"/>
</dbReference>
<dbReference type="Pfam" id="PF20148">
    <property type="entry name" value="DUF6531"/>
    <property type="match status" value="1"/>
</dbReference>
<organism evidence="6 7">
    <name type="scientific">Paenibacillus elgii</name>
    <dbReference type="NCBI Taxonomy" id="189691"/>
    <lineage>
        <taxon>Bacteria</taxon>
        <taxon>Bacillati</taxon>
        <taxon>Bacillota</taxon>
        <taxon>Bacilli</taxon>
        <taxon>Bacillales</taxon>
        <taxon>Paenibacillaceae</taxon>
        <taxon>Paenibacillus</taxon>
    </lineage>
</organism>
<dbReference type="EMBL" id="LQRA01000070">
    <property type="protein sequence ID" value="KZE75791.1"/>
    <property type="molecule type" value="Genomic_DNA"/>
</dbReference>
<evidence type="ECO:0000259" key="5">
    <source>
        <dbReference type="Pfam" id="PF25023"/>
    </source>
</evidence>
<dbReference type="InterPro" id="IPR031325">
    <property type="entry name" value="RHS_repeat"/>
</dbReference>
<keyword evidence="2" id="KW-0175">Coiled coil</keyword>
<dbReference type="eggNOG" id="COG3209">
    <property type="taxonomic scope" value="Bacteria"/>
</dbReference>
<dbReference type="InterPro" id="IPR045351">
    <property type="entry name" value="DUF6531"/>
</dbReference>
<dbReference type="NCBIfam" id="TIGR01643">
    <property type="entry name" value="YD_repeat_2x"/>
    <property type="match status" value="6"/>
</dbReference>
<dbReference type="InterPro" id="IPR006530">
    <property type="entry name" value="YD"/>
</dbReference>
<evidence type="ECO:0000313" key="6">
    <source>
        <dbReference type="EMBL" id="KZE75791.1"/>
    </source>
</evidence>
<feature type="domain" description="Teneurin-like YD-shell" evidence="5">
    <location>
        <begin position="1387"/>
        <end position="1541"/>
    </location>
</feature>
<dbReference type="NCBIfam" id="TIGR03696">
    <property type="entry name" value="Rhs_assc_core"/>
    <property type="match status" value="1"/>
</dbReference>
<dbReference type="SUPFAM" id="SSF69279">
    <property type="entry name" value="Phage tail proteins"/>
    <property type="match status" value="1"/>
</dbReference>
<dbReference type="InterPro" id="IPR022385">
    <property type="entry name" value="Rhs_assc_core"/>
</dbReference>
<gene>
    <name evidence="6" type="ORF">AV654_25305</name>
</gene>